<dbReference type="GO" id="GO:0016491">
    <property type="term" value="F:oxidoreductase activity"/>
    <property type="evidence" value="ECO:0007669"/>
    <property type="project" value="InterPro"/>
</dbReference>
<dbReference type="Pfam" id="PF04055">
    <property type="entry name" value="Radical_SAM"/>
    <property type="match status" value="1"/>
</dbReference>
<dbReference type="SFLD" id="SFLDS00029">
    <property type="entry name" value="Radical_SAM"/>
    <property type="match status" value="1"/>
</dbReference>
<sequence>MERKRKLTATLNLQMVDWQGDLHWFDFEDLTLLLDVNSGAVHLIDAAARDVLEELRDRQEQGVLTAEDLVTVLPRAVRTWGTATVLEVCRELAARQAAGTLFSVDEVGRNYRPPQPSLQALCLHVAHDCNMRCRYCFADGGPFGGERGLMNRDTGYAALDLLFREAGNRPRVEVDFFGGEPLLNFGVVRELVAYGREKAAAAGKGISFTLTTNGLALSPEIENYLITEGLSVILSLDGRREVHDFNRPDAAGRGTYERVVPREQHFVASQGHRDYWVRGTYTRQNLDFTSDILHMVELGFRYLSMEPVVAAPEAEYAIKEEDLPRLAGEYRRLARIYLERARAGKGFSFFHFNIDAAAGPCLTKRLTGCGAGTSYLAVTPAGDLYPCHQLVGRKDYCLGNVREGIRRPELREAFRQAYVYNQPACSRCWARFYCSGGCHAANLAATGDLRQPAPIACAIQKMRLEAALYVQVKMAGKLC</sequence>
<gene>
    <name evidence="9" type="ORF">MTY_0991</name>
</gene>
<dbReference type="InterPro" id="IPR024025">
    <property type="entry name" value="SCIFF_rSAM_maturase"/>
</dbReference>
<evidence type="ECO:0000256" key="1">
    <source>
        <dbReference type="ARBA" id="ARBA00001966"/>
    </source>
</evidence>
<feature type="domain" description="4Fe4S-binding SPASM" evidence="8">
    <location>
        <begin position="369"/>
        <end position="429"/>
    </location>
</feature>
<dbReference type="GO" id="GO:0051539">
    <property type="term" value="F:4 iron, 4 sulfur cluster binding"/>
    <property type="evidence" value="ECO:0007669"/>
    <property type="project" value="UniProtKB-KW"/>
</dbReference>
<evidence type="ECO:0000256" key="3">
    <source>
        <dbReference type="ARBA" id="ARBA00022691"/>
    </source>
</evidence>
<keyword evidence="3" id="KW-0949">S-adenosyl-L-methionine</keyword>
<dbReference type="PROSITE" id="PS01305">
    <property type="entry name" value="MOAA_NIFB_PQQE"/>
    <property type="match status" value="1"/>
</dbReference>
<dbReference type="Gene3D" id="3.20.20.70">
    <property type="entry name" value="Aldolase class I"/>
    <property type="match status" value="1"/>
</dbReference>
<name>A0A0S6U954_NEOTH</name>
<evidence type="ECO:0000313" key="9">
    <source>
        <dbReference type="EMBL" id="GAF25655.1"/>
    </source>
</evidence>
<dbReference type="CDD" id="cd21124">
    <property type="entry name" value="SPASM_CteB-like"/>
    <property type="match status" value="1"/>
</dbReference>
<dbReference type="InterPro" id="IPR013785">
    <property type="entry name" value="Aldolase_TIM"/>
</dbReference>
<keyword evidence="5" id="KW-0408">Iron</keyword>
<dbReference type="SUPFAM" id="SSF102114">
    <property type="entry name" value="Radical SAM enzymes"/>
    <property type="match status" value="1"/>
</dbReference>
<dbReference type="CDD" id="cd01335">
    <property type="entry name" value="Radical_SAM"/>
    <property type="match status" value="1"/>
</dbReference>
<dbReference type="InterPro" id="IPR047602">
    <property type="entry name" value="SPASM_CteB-like"/>
</dbReference>
<dbReference type="SFLD" id="SFLDG01386">
    <property type="entry name" value="main_SPASM_domain-containing"/>
    <property type="match status" value="1"/>
</dbReference>
<evidence type="ECO:0000256" key="5">
    <source>
        <dbReference type="ARBA" id="ARBA00023004"/>
    </source>
</evidence>
<dbReference type="SFLD" id="SFLDG01067">
    <property type="entry name" value="SPASM/twitch_domain_containing"/>
    <property type="match status" value="1"/>
</dbReference>
<dbReference type="PANTHER" id="PTHR43273:SF8">
    <property type="entry name" value="RADICAL SAM DOMAIN PROTEIN"/>
    <property type="match status" value="1"/>
</dbReference>
<dbReference type="NCBIfam" id="TIGR04085">
    <property type="entry name" value="rSAM_more_4Fe4S"/>
    <property type="match status" value="1"/>
</dbReference>
<dbReference type="NCBIfam" id="TIGR03974">
    <property type="entry name" value="rSAM_six_Cys"/>
    <property type="match status" value="1"/>
</dbReference>
<dbReference type="InterPro" id="IPR023885">
    <property type="entry name" value="4Fe4S-binding_SPASM_dom"/>
</dbReference>
<accession>A0A0S6U954</accession>
<dbReference type="InterPro" id="IPR000385">
    <property type="entry name" value="MoaA_NifB_PqqE_Fe-S-bd_CS"/>
</dbReference>
<comment type="cofactor">
    <cofactor evidence="1">
        <name>[4Fe-4S] cluster</name>
        <dbReference type="ChEBI" id="CHEBI:49883"/>
    </cofactor>
</comment>
<evidence type="ECO:0000256" key="6">
    <source>
        <dbReference type="ARBA" id="ARBA00023014"/>
    </source>
</evidence>
<dbReference type="EMBL" id="DF238840">
    <property type="protein sequence ID" value="GAF25655.1"/>
    <property type="molecule type" value="Genomic_DNA"/>
</dbReference>
<feature type="domain" description="Radical SAM core" evidence="7">
    <location>
        <begin position="127"/>
        <end position="259"/>
    </location>
</feature>
<evidence type="ECO:0000256" key="4">
    <source>
        <dbReference type="ARBA" id="ARBA00022723"/>
    </source>
</evidence>
<dbReference type="SFLD" id="SFLDG01384">
    <property type="entry name" value="thioether_bond_formation_requi"/>
    <property type="match status" value="1"/>
</dbReference>
<dbReference type="InterPro" id="IPR023867">
    <property type="entry name" value="Sulphatase_maturase_rSAM"/>
</dbReference>
<dbReference type="Pfam" id="PF13186">
    <property type="entry name" value="SPASM"/>
    <property type="match status" value="1"/>
</dbReference>
<protein>
    <submittedName>
        <fullName evidence="9">Arylsulfatase regulator</fullName>
    </submittedName>
</protein>
<organism evidence="9">
    <name type="scientific">Moorella thermoacetica Y72</name>
    <dbReference type="NCBI Taxonomy" id="1325331"/>
    <lineage>
        <taxon>Bacteria</taxon>
        <taxon>Bacillati</taxon>
        <taxon>Bacillota</taxon>
        <taxon>Clostridia</taxon>
        <taxon>Neomoorellales</taxon>
        <taxon>Neomoorellaceae</taxon>
        <taxon>Neomoorella</taxon>
    </lineage>
</organism>
<dbReference type="InterPro" id="IPR007197">
    <property type="entry name" value="rSAM"/>
</dbReference>
<evidence type="ECO:0000259" key="7">
    <source>
        <dbReference type="Pfam" id="PF04055"/>
    </source>
</evidence>
<keyword evidence="2" id="KW-0004">4Fe-4S</keyword>
<dbReference type="Proteomes" id="UP000063718">
    <property type="component" value="Unassembled WGS sequence"/>
</dbReference>
<evidence type="ECO:0000256" key="2">
    <source>
        <dbReference type="ARBA" id="ARBA00022485"/>
    </source>
</evidence>
<dbReference type="InterPro" id="IPR058240">
    <property type="entry name" value="rSAM_sf"/>
</dbReference>
<reference evidence="9" key="1">
    <citation type="journal article" date="2014" name="Gene">
        <title>Genome-guided analysis of transformation efficiency and carbon dioxide assimilation by Moorella thermoacetica Y72.</title>
        <authorList>
            <person name="Tsukahara K."/>
            <person name="Kita A."/>
            <person name="Nakashimada Y."/>
            <person name="Hoshino T."/>
            <person name="Murakami K."/>
        </authorList>
    </citation>
    <scope>NUCLEOTIDE SEQUENCE [LARGE SCALE GENOMIC DNA]</scope>
    <source>
        <strain evidence="9">Y72</strain>
    </source>
</reference>
<dbReference type="PANTHER" id="PTHR43273">
    <property type="entry name" value="ANAEROBIC SULFATASE-MATURATING ENZYME HOMOLOG ASLB-RELATED"/>
    <property type="match status" value="1"/>
</dbReference>
<keyword evidence="4" id="KW-0479">Metal-binding</keyword>
<dbReference type="GO" id="GO:0046872">
    <property type="term" value="F:metal ion binding"/>
    <property type="evidence" value="ECO:0007669"/>
    <property type="project" value="UniProtKB-KW"/>
</dbReference>
<dbReference type="AlphaFoldDB" id="A0A0S6U954"/>
<evidence type="ECO:0000259" key="8">
    <source>
        <dbReference type="Pfam" id="PF13186"/>
    </source>
</evidence>
<proteinExistence type="predicted"/>
<keyword evidence="6" id="KW-0411">Iron-sulfur</keyword>